<name>A0ABX1BL86_9ACTN</name>
<evidence type="ECO:0000313" key="11">
    <source>
        <dbReference type="Proteomes" id="UP000696294"/>
    </source>
</evidence>
<feature type="transmembrane region" description="Helical" evidence="8">
    <location>
        <begin position="289"/>
        <end position="311"/>
    </location>
</feature>
<dbReference type="Pfam" id="PF07690">
    <property type="entry name" value="MFS_1"/>
    <property type="match status" value="1"/>
</dbReference>
<dbReference type="NCBIfam" id="TIGR00710">
    <property type="entry name" value="efflux_Bcr_CflA"/>
    <property type="match status" value="1"/>
</dbReference>
<dbReference type="EMBL" id="JAATEP010000093">
    <property type="protein sequence ID" value="NJP98485.1"/>
    <property type="molecule type" value="Genomic_DNA"/>
</dbReference>
<keyword evidence="11" id="KW-1185">Reference proteome</keyword>
<feature type="transmembrane region" description="Helical" evidence="8">
    <location>
        <begin position="53"/>
        <end position="74"/>
    </location>
</feature>
<dbReference type="InterPro" id="IPR036259">
    <property type="entry name" value="MFS_trans_sf"/>
</dbReference>
<dbReference type="PANTHER" id="PTHR23502:SF132">
    <property type="entry name" value="POLYAMINE TRANSPORTER 2-RELATED"/>
    <property type="match status" value="1"/>
</dbReference>
<dbReference type="RefSeq" id="WP_168021798.1">
    <property type="nucleotide sequence ID" value="NZ_JAATEP010000093.1"/>
</dbReference>
<gene>
    <name evidence="10" type="ORF">HCN51_55240</name>
</gene>
<feature type="transmembrane region" description="Helical" evidence="8">
    <location>
        <begin position="175"/>
        <end position="195"/>
    </location>
</feature>
<feature type="transmembrane region" description="Helical" evidence="8">
    <location>
        <begin position="317"/>
        <end position="341"/>
    </location>
</feature>
<feature type="transmembrane region" description="Helical" evidence="8">
    <location>
        <begin position="144"/>
        <end position="169"/>
    </location>
</feature>
<comment type="subcellular location">
    <subcellularLocation>
        <location evidence="1">Cell membrane</location>
        <topology evidence="1">Multi-pass membrane protein</topology>
    </subcellularLocation>
</comment>
<feature type="transmembrane region" description="Helical" evidence="8">
    <location>
        <begin position="260"/>
        <end position="282"/>
    </location>
</feature>
<keyword evidence="7 8" id="KW-0472">Membrane</keyword>
<dbReference type="InterPro" id="IPR005829">
    <property type="entry name" value="Sugar_transporter_CS"/>
</dbReference>
<dbReference type="PROSITE" id="PS50850">
    <property type="entry name" value="MFS"/>
    <property type="match status" value="1"/>
</dbReference>
<protein>
    <submittedName>
        <fullName evidence="10">Multidrug effflux MFS transporter</fullName>
    </submittedName>
</protein>
<keyword evidence="5 8" id="KW-0812">Transmembrane</keyword>
<dbReference type="PROSITE" id="PS00216">
    <property type="entry name" value="SUGAR_TRANSPORT_1"/>
    <property type="match status" value="1"/>
</dbReference>
<evidence type="ECO:0000259" key="9">
    <source>
        <dbReference type="PROSITE" id="PS50850"/>
    </source>
</evidence>
<dbReference type="PANTHER" id="PTHR23502">
    <property type="entry name" value="MAJOR FACILITATOR SUPERFAMILY"/>
    <property type="match status" value="1"/>
</dbReference>
<feature type="transmembrane region" description="Helical" evidence="8">
    <location>
        <begin position="378"/>
        <end position="401"/>
    </location>
</feature>
<feature type="transmembrane region" description="Helical" evidence="8">
    <location>
        <begin position="353"/>
        <end position="372"/>
    </location>
</feature>
<dbReference type="SUPFAM" id="SSF103473">
    <property type="entry name" value="MFS general substrate transporter"/>
    <property type="match status" value="1"/>
</dbReference>
<evidence type="ECO:0000313" key="10">
    <source>
        <dbReference type="EMBL" id="NJP98485.1"/>
    </source>
</evidence>
<organism evidence="10 11">
    <name type="scientific">Nonomuraea composti</name>
    <dbReference type="NCBI Taxonomy" id="2720023"/>
    <lineage>
        <taxon>Bacteria</taxon>
        <taxon>Bacillati</taxon>
        <taxon>Actinomycetota</taxon>
        <taxon>Actinomycetes</taxon>
        <taxon>Streptosporangiales</taxon>
        <taxon>Streptosporangiaceae</taxon>
        <taxon>Nonomuraea</taxon>
    </lineage>
</organism>
<dbReference type="Gene3D" id="1.20.1720.10">
    <property type="entry name" value="Multidrug resistance protein D"/>
    <property type="match status" value="1"/>
</dbReference>
<keyword evidence="3" id="KW-0813">Transport</keyword>
<dbReference type="CDD" id="cd17320">
    <property type="entry name" value="MFS_MdfA_MDR_like"/>
    <property type="match status" value="1"/>
</dbReference>
<feature type="transmembrane region" description="Helical" evidence="8">
    <location>
        <begin position="21"/>
        <end position="41"/>
    </location>
</feature>
<proteinExistence type="inferred from homology"/>
<evidence type="ECO:0000256" key="7">
    <source>
        <dbReference type="ARBA" id="ARBA00023136"/>
    </source>
</evidence>
<dbReference type="InterPro" id="IPR004812">
    <property type="entry name" value="Efflux_drug-R_Bcr/CmlA"/>
</dbReference>
<feature type="transmembrane region" description="Helical" evidence="8">
    <location>
        <begin position="111"/>
        <end position="132"/>
    </location>
</feature>
<evidence type="ECO:0000256" key="2">
    <source>
        <dbReference type="ARBA" id="ARBA00006236"/>
    </source>
</evidence>
<evidence type="ECO:0000256" key="1">
    <source>
        <dbReference type="ARBA" id="ARBA00004651"/>
    </source>
</evidence>
<feature type="transmembrane region" description="Helical" evidence="8">
    <location>
        <begin position="228"/>
        <end position="248"/>
    </location>
</feature>
<feature type="transmembrane region" description="Helical" evidence="8">
    <location>
        <begin position="86"/>
        <end position="105"/>
    </location>
</feature>
<evidence type="ECO:0000256" key="6">
    <source>
        <dbReference type="ARBA" id="ARBA00022989"/>
    </source>
</evidence>
<reference evidence="10 11" key="1">
    <citation type="submission" date="2020-03" db="EMBL/GenBank/DDBJ databases">
        <title>WGS of actinomycetes isolated from Thailand.</title>
        <authorList>
            <person name="Thawai C."/>
        </authorList>
    </citation>
    <scope>NUCLEOTIDE SEQUENCE [LARGE SCALE GENOMIC DNA]</scope>
    <source>
        <strain evidence="10 11">FMUSA5-5</strain>
    </source>
</reference>
<sequence>MSTTDAWTVQRQGGKLRATTMMALGALSAIGPLSIALYLPALPSLTVGLGTDAAQAELTVTACMVGLAVGQLVVGPLSDRVGRRTPLLSGMLLYAIISVACAFAASLPLLVALRFAQGAFGGAGIVIARSIVRDLYDTAGAAKVFSLLAVISSIAPVVAPLAGGGLLLVTSWQGVFVVLCLLGFALLIASAVTLPESLPPAARGKAPRPLSARGLAALFGDRHFLTHAAVLTLSSAMLYCYISMSPFVLQHHFGLTTQQYSLAFATMAGGMVAAAALASVLVRRTSARSALLLGSAVATFAAIVLLLVTLWEAPVWLFLIVLFPTVSSVSMIVPGATALALTNQGTNAGTASGVLGLLQFGSGLLAPLLSVMGPITTAMAAGMASCATAATLVTVFSTRLLNARAHRDRSRGADSVH</sequence>
<dbReference type="InterPro" id="IPR020846">
    <property type="entry name" value="MFS_dom"/>
</dbReference>
<evidence type="ECO:0000256" key="8">
    <source>
        <dbReference type="SAM" id="Phobius"/>
    </source>
</evidence>
<keyword evidence="4" id="KW-1003">Cell membrane</keyword>
<comment type="similarity">
    <text evidence="2">Belongs to the major facilitator superfamily. Bcr/CmlA family.</text>
</comment>
<dbReference type="Proteomes" id="UP000696294">
    <property type="component" value="Unassembled WGS sequence"/>
</dbReference>
<accession>A0ABX1BL86</accession>
<dbReference type="InterPro" id="IPR011701">
    <property type="entry name" value="MFS"/>
</dbReference>
<evidence type="ECO:0000256" key="3">
    <source>
        <dbReference type="ARBA" id="ARBA00022448"/>
    </source>
</evidence>
<evidence type="ECO:0000256" key="5">
    <source>
        <dbReference type="ARBA" id="ARBA00022692"/>
    </source>
</evidence>
<comment type="caution">
    <text evidence="10">The sequence shown here is derived from an EMBL/GenBank/DDBJ whole genome shotgun (WGS) entry which is preliminary data.</text>
</comment>
<feature type="domain" description="Major facilitator superfamily (MFS) profile" evidence="9">
    <location>
        <begin position="20"/>
        <end position="399"/>
    </location>
</feature>
<evidence type="ECO:0000256" key="4">
    <source>
        <dbReference type="ARBA" id="ARBA00022475"/>
    </source>
</evidence>
<keyword evidence="6 8" id="KW-1133">Transmembrane helix</keyword>